<dbReference type="SUPFAM" id="SSF159774">
    <property type="entry name" value="YerB-like"/>
    <property type="match status" value="1"/>
</dbReference>
<dbReference type="AlphaFoldDB" id="A0A8D5UE58"/>
<evidence type="ECO:0000259" key="2">
    <source>
        <dbReference type="Pfam" id="PF17479"/>
    </source>
</evidence>
<dbReference type="Pfam" id="PF17479">
    <property type="entry name" value="DUF3048_C"/>
    <property type="match status" value="1"/>
</dbReference>
<evidence type="ECO:0000259" key="1">
    <source>
        <dbReference type="Pfam" id="PF11258"/>
    </source>
</evidence>
<dbReference type="InterPro" id="IPR035328">
    <property type="entry name" value="DUF3048_C"/>
</dbReference>
<accession>A0A8D5UE58</accession>
<keyword evidence="4" id="KW-1185">Reference proteome</keyword>
<dbReference type="EMBL" id="AP024601">
    <property type="protein sequence ID" value="BCU80618.1"/>
    <property type="molecule type" value="Genomic_DNA"/>
</dbReference>
<evidence type="ECO:0000313" key="4">
    <source>
        <dbReference type="Proteomes" id="UP000677436"/>
    </source>
</evidence>
<reference evidence="3" key="1">
    <citation type="journal article" date="2013" name="Int. J. Syst. Evol. Microbiol.">
        <title>Polycladomyces abyssicola gen. nov., sp. nov., a thermophilic filamentous bacterium isolated from hemipelagic sediment.</title>
        <authorList>
            <person name="Tsubouchi T."/>
            <person name="Shimane Y."/>
            <person name="Mori K."/>
            <person name="Usui K."/>
            <person name="Hiraki T."/>
            <person name="Tame A."/>
            <person name="Uematsu K."/>
            <person name="Maruyama T."/>
            <person name="Hatada Y."/>
        </authorList>
    </citation>
    <scope>NUCLEOTIDE SEQUENCE</scope>
    <source>
        <strain evidence="3">JIR-001</strain>
    </source>
</reference>
<dbReference type="InterPro" id="IPR023158">
    <property type="entry name" value="YerB-like_sf"/>
</dbReference>
<organism evidence="3 4">
    <name type="scientific">Polycladomyces abyssicola</name>
    <dbReference type="NCBI Taxonomy" id="1125966"/>
    <lineage>
        <taxon>Bacteria</taxon>
        <taxon>Bacillati</taxon>
        <taxon>Bacillota</taxon>
        <taxon>Bacilli</taxon>
        <taxon>Bacillales</taxon>
        <taxon>Thermoactinomycetaceae</taxon>
        <taxon>Polycladomyces</taxon>
    </lineage>
</organism>
<protein>
    <submittedName>
        <fullName evidence="3">Putative lipoprotein YerB</fullName>
    </submittedName>
</protein>
<dbReference type="RefSeq" id="WP_212773965.1">
    <property type="nucleotide sequence ID" value="NZ_AP024601.1"/>
</dbReference>
<dbReference type="InterPro" id="IPR021416">
    <property type="entry name" value="DUF3048_N"/>
</dbReference>
<dbReference type="KEGG" id="pabs:JIR001_04010"/>
<dbReference type="PROSITE" id="PS51257">
    <property type="entry name" value="PROKAR_LIPOPROTEIN"/>
    <property type="match status" value="1"/>
</dbReference>
<dbReference type="Proteomes" id="UP000677436">
    <property type="component" value="Chromosome"/>
</dbReference>
<feature type="domain" description="DUF3048" evidence="2">
    <location>
        <begin position="210"/>
        <end position="316"/>
    </location>
</feature>
<dbReference type="Gene3D" id="3.50.90.10">
    <property type="entry name" value="YerB-like"/>
    <property type="match status" value="1"/>
</dbReference>
<name>A0A8D5UE58_9BACL</name>
<gene>
    <name evidence="3" type="primary">yerB</name>
    <name evidence="3" type="ORF">JIR001_04010</name>
</gene>
<keyword evidence="3" id="KW-0449">Lipoprotein</keyword>
<sequence length="328" mass="36613">MMRKWLLGTVICGLLVWLTGCGYVQKEPGPQREPALQKNREPLTGLPTKNRDPMILMVMINNHHVARPQTGLGRADWVYEILAEGEITRFAAFYHSESSGVVGPVRSVRKYYLDLAKGLHAVVAHAGGATNAMDTIKQEGLPHLDGIHEDARYYWRAGFRKPPHNLYTDLGKLVQGARSKGYDATSQRLPLTFSAQGATDHGKPAKQIHIVYHRLYNCGYSYDSVQQAYVRFTQGEKQVDRESGQPLTMQNVLVIRAKHHIFDSAGHREVDLAGSGNGYLFQKGKVIPIRWENRSGVIVPTVHGKIVSLVPGKTWVNVIPENGKVTFQ</sequence>
<dbReference type="Pfam" id="PF11258">
    <property type="entry name" value="DUF3048"/>
    <property type="match status" value="1"/>
</dbReference>
<proteinExistence type="predicted"/>
<feature type="domain" description="DUF3048" evidence="1">
    <location>
        <begin position="43"/>
        <end position="182"/>
    </location>
</feature>
<evidence type="ECO:0000313" key="3">
    <source>
        <dbReference type="EMBL" id="BCU80618.1"/>
    </source>
</evidence>
<reference evidence="3" key="2">
    <citation type="journal article" date="2021" name="Microbiol. Resour. Announc.">
        <title>Complete Genome Sequence of Polycladomyces abyssicola JIR-001T, Isolated from Hemipelagic Sediment in Deep Seawater.</title>
        <authorList>
            <person name="Tsubouchi T."/>
            <person name="Kaneko Y."/>
        </authorList>
    </citation>
    <scope>NUCLEOTIDE SEQUENCE</scope>
    <source>
        <strain evidence="3">JIR-001</strain>
    </source>
</reference>